<gene>
    <name evidence="1" type="ORF">NC653_035484</name>
</gene>
<evidence type="ECO:0000313" key="1">
    <source>
        <dbReference type="EMBL" id="KAJ6971224.1"/>
    </source>
</evidence>
<organism evidence="1 2">
    <name type="scientific">Populus alba x Populus x berolinensis</name>
    <dbReference type="NCBI Taxonomy" id="444605"/>
    <lineage>
        <taxon>Eukaryota</taxon>
        <taxon>Viridiplantae</taxon>
        <taxon>Streptophyta</taxon>
        <taxon>Embryophyta</taxon>
        <taxon>Tracheophyta</taxon>
        <taxon>Spermatophyta</taxon>
        <taxon>Magnoliopsida</taxon>
        <taxon>eudicotyledons</taxon>
        <taxon>Gunneridae</taxon>
        <taxon>Pentapetalae</taxon>
        <taxon>rosids</taxon>
        <taxon>fabids</taxon>
        <taxon>Malpighiales</taxon>
        <taxon>Salicaceae</taxon>
        <taxon>Saliceae</taxon>
        <taxon>Populus</taxon>
    </lineage>
</organism>
<dbReference type="EMBL" id="JAQIZT010000015">
    <property type="protein sequence ID" value="KAJ6971224.1"/>
    <property type="molecule type" value="Genomic_DNA"/>
</dbReference>
<comment type="caution">
    <text evidence="1">The sequence shown here is derived from an EMBL/GenBank/DDBJ whole genome shotgun (WGS) entry which is preliminary data.</text>
</comment>
<reference evidence="1" key="1">
    <citation type="journal article" date="2023" name="Mol. Ecol. Resour.">
        <title>Chromosome-level genome assembly of a triploid poplar Populus alba 'Berolinensis'.</title>
        <authorList>
            <person name="Chen S."/>
            <person name="Yu Y."/>
            <person name="Wang X."/>
            <person name="Wang S."/>
            <person name="Zhang T."/>
            <person name="Zhou Y."/>
            <person name="He R."/>
            <person name="Meng N."/>
            <person name="Wang Y."/>
            <person name="Liu W."/>
            <person name="Liu Z."/>
            <person name="Liu J."/>
            <person name="Guo Q."/>
            <person name="Huang H."/>
            <person name="Sederoff R.R."/>
            <person name="Wang G."/>
            <person name="Qu G."/>
            <person name="Chen S."/>
        </authorList>
    </citation>
    <scope>NUCLEOTIDE SEQUENCE</scope>
    <source>
        <strain evidence="1">SC-2020</strain>
    </source>
</reference>
<sequence length="100" mass="11456">MYYYLRSRNKKMKISLCQQSLFHKSQAMLNFEAKPWKEERSKGKCPLLLTSPSSISRANSAKPVIHAFGHQPTMMTPRALKFLHRDELCNESRATVGSQG</sequence>
<keyword evidence="2" id="KW-1185">Reference proteome</keyword>
<evidence type="ECO:0000313" key="2">
    <source>
        <dbReference type="Proteomes" id="UP001164929"/>
    </source>
</evidence>
<protein>
    <submittedName>
        <fullName evidence="1">Uncharacterized protein</fullName>
    </submittedName>
</protein>
<dbReference type="AlphaFoldDB" id="A0AAD6LQ21"/>
<name>A0AAD6LQ21_9ROSI</name>
<proteinExistence type="predicted"/>
<dbReference type="Proteomes" id="UP001164929">
    <property type="component" value="Chromosome 15"/>
</dbReference>
<accession>A0AAD6LQ21</accession>